<dbReference type="AlphaFoldDB" id="A0A520XCH2"/>
<reference evidence="6 7" key="1">
    <citation type="submission" date="2019-01" db="EMBL/GenBank/DDBJ databases">
        <title>Insights into ecological role of a new deltaproteobacterial order Candidatus Sinidesulfobacterales (Sva0485) by metagenomics and metatranscriptomics.</title>
        <authorList>
            <person name="Tan S."/>
            <person name="Liu J."/>
            <person name="Fang Y."/>
            <person name="Hedlund B."/>
            <person name="Lian Z.-H."/>
            <person name="Huang L.-Y."/>
            <person name="Li J.-T."/>
            <person name="Huang L.-N."/>
            <person name="Li W.-J."/>
            <person name="Jiang H.-C."/>
            <person name="Dong H.-L."/>
            <person name="Shu W.-S."/>
        </authorList>
    </citation>
    <scope>NUCLEOTIDE SEQUENCE [LARGE SCALE GENOMIC DNA]</scope>
    <source>
        <strain evidence="6">AP4</strain>
    </source>
</reference>
<comment type="catalytic activity">
    <reaction evidence="5">
        <text>isopentenyl diphosphate + 2 oxidized [2Fe-2S]-[ferredoxin] + H2O = (2E)-4-hydroxy-3-methylbut-2-enyl diphosphate + 2 reduced [2Fe-2S]-[ferredoxin] + 2 H(+)</text>
        <dbReference type="Rhea" id="RHEA:24488"/>
        <dbReference type="Rhea" id="RHEA-COMP:10000"/>
        <dbReference type="Rhea" id="RHEA-COMP:10001"/>
        <dbReference type="ChEBI" id="CHEBI:15377"/>
        <dbReference type="ChEBI" id="CHEBI:15378"/>
        <dbReference type="ChEBI" id="CHEBI:33737"/>
        <dbReference type="ChEBI" id="CHEBI:33738"/>
        <dbReference type="ChEBI" id="CHEBI:128753"/>
        <dbReference type="ChEBI" id="CHEBI:128769"/>
        <dbReference type="EC" id="1.17.7.4"/>
    </reaction>
</comment>
<dbReference type="HAMAP" id="MF_00191">
    <property type="entry name" value="IspH"/>
    <property type="match status" value="1"/>
</dbReference>
<dbReference type="GO" id="GO:0046872">
    <property type="term" value="F:metal ion binding"/>
    <property type="evidence" value="ECO:0007669"/>
    <property type="project" value="UniProtKB-KW"/>
</dbReference>
<keyword evidence="5 6" id="KW-0560">Oxidoreductase</keyword>
<dbReference type="GO" id="GO:0051745">
    <property type="term" value="F:4-hydroxy-3-methylbut-2-enyl diphosphate reductase activity"/>
    <property type="evidence" value="ECO:0007669"/>
    <property type="project" value="UniProtKB-UniRule"/>
</dbReference>
<feature type="binding site" evidence="5">
    <location>
        <position position="125"/>
    </location>
    <ligand>
        <name>isopentenyl diphosphate</name>
        <dbReference type="ChEBI" id="CHEBI:128769"/>
    </ligand>
</feature>
<evidence type="ECO:0000256" key="4">
    <source>
        <dbReference type="ARBA" id="ARBA00023014"/>
    </source>
</evidence>
<feature type="binding site" evidence="5">
    <location>
        <position position="164"/>
    </location>
    <ligand>
        <name>(2E)-4-hydroxy-3-methylbut-2-enyl diphosphate</name>
        <dbReference type="ChEBI" id="CHEBI:128753"/>
    </ligand>
</feature>
<comment type="function">
    <text evidence="5">Catalyzes the conversion of 1-hydroxy-2-methyl-2-(E)-butenyl 4-diphosphate (HMBPP) into a mixture of isopentenyl diphosphate (IPP) and dimethylallyl diphosphate (DMAPP). Acts in the terminal step of the DOXP/MEP pathway for isoprenoid precursor biosynthesis.</text>
</comment>
<comment type="pathway">
    <text evidence="5">Isoprenoid biosynthesis; isopentenyl diphosphate biosynthesis via DXP pathway; isopentenyl diphosphate from 1-deoxy-D-xylulose 5-phosphate: step 6/6.</text>
</comment>
<feature type="binding site" evidence="5">
    <location>
        <position position="97"/>
    </location>
    <ligand>
        <name>[4Fe-4S] cluster</name>
        <dbReference type="ChEBI" id="CHEBI:49883"/>
    </ligand>
</feature>
<evidence type="ECO:0000313" key="7">
    <source>
        <dbReference type="Proteomes" id="UP000322454"/>
    </source>
</evidence>
<feature type="binding site" evidence="5">
    <location>
        <position position="43"/>
    </location>
    <ligand>
        <name>dimethylallyl diphosphate</name>
        <dbReference type="ChEBI" id="CHEBI:57623"/>
    </ligand>
</feature>
<comment type="caution">
    <text evidence="5">Lacks conserved residue(s) required for the propagation of feature annotation.</text>
</comment>
<feature type="binding site" evidence="5">
    <location>
        <position position="75"/>
    </location>
    <ligand>
        <name>dimethylallyl diphosphate</name>
        <dbReference type="ChEBI" id="CHEBI:57623"/>
    </ligand>
</feature>
<dbReference type="CDD" id="cd13944">
    <property type="entry name" value="lytB_ispH"/>
    <property type="match status" value="1"/>
</dbReference>
<feature type="binding site" evidence="5">
    <location>
        <position position="125"/>
    </location>
    <ligand>
        <name>dimethylallyl diphosphate</name>
        <dbReference type="ChEBI" id="CHEBI:57623"/>
    </ligand>
</feature>
<feature type="binding site" evidence="5">
    <location>
        <position position="75"/>
    </location>
    <ligand>
        <name>(2E)-4-hydroxy-3-methylbut-2-enyl diphosphate</name>
        <dbReference type="ChEBI" id="CHEBI:128753"/>
    </ligand>
</feature>
<feature type="binding site" evidence="5">
    <location>
        <position position="43"/>
    </location>
    <ligand>
        <name>isopentenyl diphosphate</name>
        <dbReference type="ChEBI" id="CHEBI:128769"/>
    </ligand>
</feature>
<evidence type="ECO:0000256" key="5">
    <source>
        <dbReference type="HAMAP-Rule" id="MF_00191"/>
    </source>
</evidence>
<feature type="binding site" evidence="5">
    <location>
        <position position="221"/>
    </location>
    <ligand>
        <name>dimethylallyl diphosphate</name>
        <dbReference type="ChEBI" id="CHEBI:57623"/>
    </ligand>
</feature>
<keyword evidence="1 5" id="KW-0004">4Fe-4S</keyword>
<feature type="binding site" evidence="5">
    <location>
        <position position="265"/>
    </location>
    <ligand>
        <name>dimethylallyl diphosphate</name>
        <dbReference type="ChEBI" id="CHEBI:57623"/>
    </ligand>
</feature>
<protein>
    <recommendedName>
        <fullName evidence="5">4-hydroxy-3-methylbut-2-enyl diphosphate reductase</fullName>
        <shortName evidence="5">HMBPP reductase</shortName>
        <ecNumber evidence="5">1.17.7.4</ecNumber>
    </recommendedName>
</protein>
<dbReference type="EC" id="1.17.7.4" evidence="5"/>
<keyword evidence="4 5" id="KW-0411">Iron-sulfur</keyword>
<comment type="pathway">
    <text evidence="5">Isoprenoid biosynthesis; dimethylallyl diphosphate biosynthesis; dimethylallyl diphosphate from (2E)-4-hydroxy-3-methylbutenyl diphosphate: step 1/1.</text>
</comment>
<feature type="binding site" evidence="5">
    <location>
        <position position="125"/>
    </location>
    <ligand>
        <name>(2E)-4-hydroxy-3-methylbut-2-enyl diphosphate</name>
        <dbReference type="ChEBI" id="CHEBI:128753"/>
    </ligand>
</feature>
<dbReference type="EMBL" id="SHMQ01000014">
    <property type="protein sequence ID" value="RZV38838.1"/>
    <property type="molecule type" value="Genomic_DNA"/>
</dbReference>
<name>A0A520XCH2_9DELT</name>
<feature type="binding site" evidence="5">
    <location>
        <position position="221"/>
    </location>
    <ligand>
        <name>isopentenyl diphosphate</name>
        <dbReference type="ChEBI" id="CHEBI:128769"/>
    </ligand>
</feature>
<dbReference type="NCBIfam" id="TIGR00216">
    <property type="entry name" value="ispH_lytB"/>
    <property type="match status" value="1"/>
</dbReference>
<comment type="similarity">
    <text evidence="5">Belongs to the IspH family.</text>
</comment>
<dbReference type="Gene3D" id="3.40.1010.20">
    <property type="entry name" value="4-hydroxy-3-methylbut-2-enyl diphosphate reductase, catalytic domain"/>
    <property type="match status" value="2"/>
</dbReference>
<evidence type="ECO:0000256" key="3">
    <source>
        <dbReference type="ARBA" id="ARBA00023004"/>
    </source>
</evidence>
<feature type="binding site" evidence="5">
    <location>
        <position position="221"/>
    </location>
    <ligand>
        <name>(2E)-4-hydroxy-3-methylbut-2-enyl diphosphate</name>
        <dbReference type="ChEBI" id="CHEBI:128753"/>
    </ligand>
</feature>
<feature type="binding site" evidence="5">
    <location>
        <position position="265"/>
    </location>
    <ligand>
        <name>isopentenyl diphosphate</name>
        <dbReference type="ChEBI" id="CHEBI:128769"/>
    </ligand>
</feature>
<feature type="binding site" evidence="5">
    <location>
        <position position="223"/>
    </location>
    <ligand>
        <name>(2E)-4-hydroxy-3-methylbut-2-enyl diphosphate</name>
        <dbReference type="ChEBI" id="CHEBI:128753"/>
    </ligand>
</feature>
<sequence>MKIIVAPSAGFCFGVKRAVNMALEAAEQCKPSEILNTLGPIIHNPQVVKSLEDKGVFSIDDIENGRLETILIRSHGVKAETMETLKSKGVKIIDATCPFVKKAQNYINTAALKGYFVIMVGDKNHPEVQSVISFAQKDRFLVINKVEDLKNVPLSEKIAVISQTTQDVNFYKNIVGEIKKIAEEDVVVFETICDATIDKQEESKVLASNVDVMIVVGGYNSANTNKLQNICKEIQPNTYHVETENEIRTEWFVNAKSVGITAGASTPDWIIEKVLKKIQIIDENLSES</sequence>
<dbReference type="GO" id="GO:0050992">
    <property type="term" value="P:dimethylallyl diphosphate biosynthetic process"/>
    <property type="evidence" value="ECO:0007669"/>
    <property type="project" value="UniProtKB-UniRule"/>
</dbReference>
<comment type="cofactor">
    <cofactor evidence="5">
        <name>[4Fe-4S] cluster</name>
        <dbReference type="ChEBI" id="CHEBI:49883"/>
    </cofactor>
    <text evidence="5">Binds 1 [4Fe-4S] cluster per subunit.</text>
</comment>
<feature type="binding site" evidence="5">
    <location>
        <position position="12"/>
    </location>
    <ligand>
        <name>[4Fe-4S] cluster</name>
        <dbReference type="ChEBI" id="CHEBI:49883"/>
    </ligand>
</feature>
<accession>A0A520XCH2</accession>
<gene>
    <name evidence="5 6" type="primary">ispH</name>
    <name evidence="6" type="ORF">EVJ48_06090</name>
</gene>
<dbReference type="PANTHER" id="PTHR30426:SF0">
    <property type="entry name" value="4-HYDROXY-3-METHYLBUT-2-ENYL DIPHOSPHATE REDUCTASE"/>
    <property type="match status" value="1"/>
</dbReference>
<dbReference type="Proteomes" id="UP000322454">
    <property type="component" value="Unassembled WGS sequence"/>
</dbReference>
<dbReference type="NCBIfam" id="NF002187">
    <property type="entry name" value="PRK01045.1-1"/>
    <property type="match status" value="1"/>
</dbReference>
<evidence type="ECO:0000313" key="6">
    <source>
        <dbReference type="EMBL" id="RZV38838.1"/>
    </source>
</evidence>
<comment type="catalytic activity">
    <reaction evidence="5">
        <text>dimethylallyl diphosphate + 2 oxidized [2Fe-2S]-[ferredoxin] + H2O = (2E)-4-hydroxy-3-methylbut-2-enyl diphosphate + 2 reduced [2Fe-2S]-[ferredoxin] + 2 H(+)</text>
        <dbReference type="Rhea" id="RHEA:24825"/>
        <dbReference type="Rhea" id="RHEA-COMP:10000"/>
        <dbReference type="Rhea" id="RHEA-COMP:10001"/>
        <dbReference type="ChEBI" id="CHEBI:15377"/>
        <dbReference type="ChEBI" id="CHEBI:15378"/>
        <dbReference type="ChEBI" id="CHEBI:33737"/>
        <dbReference type="ChEBI" id="CHEBI:33738"/>
        <dbReference type="ChEBI" id="CHEBI:57623"/>
        <dbReference type="ChEBI" id="CHEBI:128753"/>
        <dbReference type="EC" id="1.17.7.4"/>
    </reaction>
</comment>
<feature type="binding site" evidence="5">
    <location>
        <position position="265"/>
    </location>
    <ligand>
        <name>(2E)-4-hydroxy-3-methylbut-2-enyl diphosphate</name>
        <dbReference type="ChEBI" id="CHEBI:128753"/>
    </ligand>
</feature>
<keyword evidence="2 5" id="KW-0479">Metal-binding</keyword>
<dbReference type="PANTHER" id="PTHR30426">
    <property type="entry name" value="4-HYDROXY-3-METHYLBUT-2-ENYL DIPHOSPHATE REDUCTASE"/>
    <property type="match status" value="1"/>
</dbReference>
<feature type="active site" description="Proton donor" evidence="5">
    <location>
        <position position="127"/>
    </location>
</feature>
<feature type="binding site" evidence="5">
    <location>
        <position position="223"/>
    </location>
    <ligand>
        <name>dimethylallyl diphosphate</name>
        <dbReference type="ChEBI" id="CHEBI:57623"/>
    </ligand>
</feature>
<proteinExistence type="inferred from homology"/>
<dbReference type="GO" id="GO:0019288">
    <property type="term" value="P:isopentenyl diphosphate biosynthetic process, methylerythritol 4-phosphate pathway"/>
    <property type="evidence" value="ECO:0007669"/>
    <property type="project" value="UniProtKB-UniRule"/>
</dbReference>
<dbReference type="Gene3D" id="3.40.50.11270">
    <property type="match status" value="1"/>
</dbReference>
<feature type="binding site" evidence="5">
    <location>
        <position position="223"/>
    </location>
    <ligand>
        <name>isopentenyl diphosphate</name>
        <dbReference type="ChEBI" id="CHEBI:128769"/>
    </ligand>
</feature>
<evidence type="ECO:0000256" key="2">
    <source>
        <dbReference type="ARBA" id="ARBA00022723"/>
    </source>
</evidence>
<feature type="binding site" evidence="5">
    <location>
        <position position="43"/>
    </location>
    <ligand>
        <name>(2E)-4-hydroxy-3-methylbut-2-enyl diphosphate</name>
        <dbReference type="ChEBI" id="CHEBI:128753"/>
    </ligand>
</feature>
<dbReference type="UniPathway" id="UPA00056">
    <property type="reaction ID" value="UER00097"/>
</dbReference>
<organism evidence="6 7">
    <name type="scientific">Candidatus Acidulodesulfobacterium acidiphilum</name>
    <dbReference type="NCBI Taxonomy" id="2597224"/>
    <lineage>
        <taxon>Bacteria</taxon>
        <taxon>Deltaproteobacteria</taxon>
        <taxon>Candidatus Acidulodesulfobacterales</taxon>
        <taxon>Candidatus Acidulodesulfobacterium</taxon>
    </lineage>
</organism>
<feature type="binding site" evidence="5">
    <location>
        <position position="75"/>
    </location>
    <ligand>
        <name>isopentenyl diphosphate</name>
        <dbReference type="ChEBI" id="CHEBI:128769"/>
    </ligand>
</feature>
<comment type="caution">
    <text evidence="6">The sequence shown here is derived from an EMBL/GenBank/DDBJ whole genome shotgun (WGS) entry which is preliminary data.</text>
</comment>
<dbReference type="GO" id="GO:0051539">
    <property type="term" value="F:4 iron, 4 sulfur cluster binding"/>
    <property type="evidence" value="ECO:0007669"/>
    <property type="project" value="UniProtKB-UniRule"/>
</dbReference>
<dbReference type="GO" id="GO:0016114">
    <property type="term" value="P:terpenoid biosynthetic process"/>
    <property type="evidence" value="ECO:0007669"/>
    <property type="project" value="UniProtKB-UniRule"/>
</dbReference>
<dbReference type="Pfam" id="PF02401">
    <property type="entry name" value="LYTB"/>
    <property type="match status" value="1"/>
</dbReference>
<keyword evidence="5" id="KW-0414">Isoprene biosynthesis</keyword>
<dbReference type="UniPathway" id="UPA00059">
    <property type="reaction ID" value="UER00105"/>
</dbReference>
<keyword evidence="3 5" id="KW-0408">Iron</keyword>
<dbReference type="InterPro" id="IPR003451">
    <property type="entry name" value="LytB/IspH"/>
</dbReference>
<feature type="binding site" evidence="5">
    <location>
        <position position="193"/>
    </location>
    <ligand>
        <name>[4Fe-4S] cluster</name>
        <dbReference type="ChEBI" id="CHEBI:49883"/>
    </ligand>
</feature>
<evidence type="ECO:0000256" key="1">
    <source>
        <dbReference type="ARBA" id="ARBA00022485"/>
    </source>
</evidence>